<name>A0A1Y1QLM5_9GAMM</name>
<dbReference type="AlphaFoldDB" id="A0A1Y1QLM5"/>
<comment type="caution">
    <text evidence="2">The sequence shown here is derived from an EMBL/GenBank/DDBJ whole genome shotgun (WGS) entry which is preliminary data.</text>
</comment>
<organism evidence="2 3">
    <name type="scientific">Thiothrix lacustris</name>
    <dbReference type="NCBI Taxonomy" id="525917"/>
    <lineage>
        <taxon>Bacteria</taxon>
        <taxon>Pseudomonadati</taxon>
        <taxon>Pseudomonadota</taxon>
        <taxon>Gammaproteobacteria</taxon>
        <taxon>Thiotrichales</taxon>
        <taxon>Thiotrichaceae</taxon>
        <taxon>Thiothrix</taxon>
    </lineage>
</organism>
<evidence type="ECO:0000313" key="2">
    <source>
        <dbReference type="EMBL" id="OQX08406.1"/>
    </source>
</evidence>
<evidence type="ECO:0000256" key="1">
    <source>
        <dbReference type="SAM" id="Coils"/>
    </source>
</evidence>
<keyword evidence="1" id="KW-0175">Coiled coil</keyword>
<reference evidence="2 3" key="1">
    <citation type="submission" date="2017-01" db="EMBL/GenBank/DDBJ databases">
        <title>Novel large sulfur bacteria in the metagenomes of groundwater-fed chemosynthetic microbial mats in the Lake Huron basin.</title>
        <authorList>
            <person name="Sharrar A.M."/>
            <person name="Flood B.E."/>
            <person name="Bailey J.V."/>
            <person name="Jones D.S."/>
            <person name="Biddanda B."/>
            <person name="Ruberg S.A."/>
            <person name="Marcus D.N."/>
            <person name="Dick G.J."/>
        </authorList>
    </citation>
    <scope>NUCLEOTIDE SEQUENCE [LARGE SCALE GENOMIC DNA]</scope>
    <source>
        <strain evidence="2">A8</strain>
    </source>
</reference>
<gene>
    <name evidence="2" type="ORF">BWK73_25395</name>
</gene>
<accession>A0A1Y1QLM5</accession>
<proteinExistence type="predicted"/>
<dbReference type="EMBL" id="MTEJ01000175">
    <property type="protein sequence ID" value="OQX08406.1"/>
    <property type="molecule type" value="Genomic_DNA"/>
</dbReference>
<evidence type="ECO:0000313" key="3">
    <source>
        <dbReference type="Proteomes" id="UP000192491"/>
    </source>
</evidence>
<sequence length="83" mass="9593">MDDALENLSQLITDHTTVSGFDAVEFREALDALREAATKLEDERDEFRIQAEEQDEFAERFNFRVVHAGIETAEEFLKSEGWL</sequence>
<dbReference type="Proteomes" id="UP000192491">
    <property type="component" value="Unassembled WGS sequence"/>
</dbReference>
<feature type="coiled-coil region" evidence="1">
    <location>
        <begin position="23"/>
        <end position="50"/>
    </location>
</feature>
<protein>
    <submittedName>
        <fullName evidence="2">Uncharacterized protein</fullName>
    </submittedName>
</protein>